<dbReference type="AlphaFoldDB" id="A0A6H0XND4"/>
<dbReference type="Proteomes" id="UP000503462">
    <property type="component" value="Chromosome 1"/>
</dbReference>
<feature type="compositionally biased region" description="Basic and acidic residues" evidence="1">
    <location>
        <begin position="122"/>
        <end position="131"/>
    </location>
</feature>
<evidence type="ECO:0000256" key="1">
    <source>
        <dbReference type="SAM" id="MobiDB-lite"/>
    </source>
</evidence>
<feature type="region of interest" description="Disordered" evidence="1">
    <location>
        <begin position="1"/>
        <end position="61"/>
    </location>
</feature>
<organism evidence="2 3">
    <name type="scientific">Peltaster fructicola</name>
    <dbReference type="NCBI Taxonomy" id="286661"/>
    <lineage>
        <taxon>Eukaryota</taxon>
        <taxon>Fungi</taxon>
        <taxon>Dikarya</taxon>
        <taxon>Ascomycota</taxon>
        <taxon>Pezizomycotina</taxon>
        <taxon>Dothideomycetes</taxon>
        <taxon>Dothideomycetes incertae sedis</taxon>
        <taxon>Peltaster</taxon>
    </lineage>
</organism>
<feature type="compositionally biased region" description="Polar residues" evidence="1">
    <location>
        <begin position="203"/>
        <end position="219"/>
    </location>
</feature>
<dbReference type="OrthoDB" id="3642432at2759"/>
<evidence type="ECO:0000313" key="3">
    <source>
        <dbReference type="Proteomes" id="UP000503462"/>
    </source>
</evidence>
<feature type="compositionally biased region" description="Basic and acidic residues" evidence="1">
    <location>
        <begin position="220"/>
        <end position="232"/>
    </location>
</feature>
<feature type="compositionally biased region" description="Acidic residues" evidence="1">
    <location>
        <begin position="233"/>
        <end position="244"/>
    </location>
</feature>
<feature type="compositionally biased region" description="Basic residues" evidence="1">
    <location>
        <begin position="132"/>
        <end position="153"/>
    </location>
</feature>
<sequence length="244" mass="27453">MPSAFSLKAADMERASKTRPQTPPYTPSRNKARLQRADSPAPSIHPTETVSPAKKGTALSEVPDTIIVQELAEGHPDYPTDIELVYPDELEEFDSNSYMSDISDSDGDSDNNISNRLSQLQCEDKVGEAKMRRVRRERRLSKRLANRPVKRSHSTSIKSDSDVTDPDAMDDHDLLSSARRLRRKTKDHDDDLHGPMPSPRLASPSNFRFNATRSMAVQRTRQDGKVTTRDITSDEDEDDMDISE</sequence>
<keyword evidence="3" id="KW-1185">Reference proteome</keyword>
<feature type="region of interest" description="Disordered" evidence="1">
    <location>
        <begin position="87"/>
        <end position="244"/>
    </location>
</feature>
<protein>
    <submittedName>
        <fullName evidence="2">Uncharacterized protein</fullName>
    </submittedName>
</protein>
<name>A0A6H0XND4_9PEZI</name>
<proteinExistence type="predicted"/>
<accession>A0A6H0XND4</accession>
<evidence type="ECO:0000313" key="2">
    <source>
        <dbReference type="EMBL" id="QIW95999.1"/>
    </source>
</evidence>
<dbReference type="EMBL" id="CP051139">
    <property type="protein sequence ID" value="QIW95999.1"/>
    <property type="molecule type" value="Genomic_DNA"/>
</dbReference>
<reference evidence="2 3" key="1">
    <citation type="journal article" date="2016" name="Sci. Rep.">
        <title>Peltaster fructicola genome reveals evolution from an invasive phytopathogen to an ectophytic parasite.</title>
        <authorList>
            <person name="Xu C."/>
            <person name="Chen H."/>
            <person name="Gleason M.L."/>
            <person name="Xu J.R."/>
            <person name="Liu H."/>
            <person name="Zhang R."/>
            <person name="Sun G."/>
        </authorList>
    </citation>
    <scope>NUCLEOTIDE SEQUENCE [LARGE SCALE GENOMIC DNA]</scope>
    <source>
        <strain evidence="2 3">LNHT1506</strain>
    </source>
</reference>
<gene>
    <name evidence="2" type="ORF">AMS68_001517</name>
</gene>